<sequence>MQTENNNFKMVRQTGVNLFDSPPFKNTVDVLSYGVFVYLGKNREN</sequence>
<dbReference type="EMBL" id="MN577573">
    <property type="protein sequence ID" value="QGT51041.1"/>
    <property type="molecule type" value="Genomic_DNA"/>
</dbReference>
<organism evidence="1">
    <name type="scientific">uncultured Bacillota bacterium</name>
    <dbReference type="NCBI Taxonomy" id="344338"/>
    <lineage>
        <taxon>Bacteria</taxon>
        <taxon>Bacillati</taxon>
        <taxon>Bacillota</taxon>
        <taxon>environmental samples</taxon>
    </lineage>
</organism>
<evidence type="ECO:0000313" key="1">
    <source>
        <dbReference type="EMBL" id="QGT51041.1"/>
    </source>
</evidence>
<dbReference type="AlphaFoldDB" id="A0A650ENY7"/>
<gene>
    <name evidence="1" type="ORF">Firmicute1046_1170</name>
</gene>
<proteinExistence type="predicted"/>
<reference evidence="1" key="1">
    <citation type="journal article" date="2020" name="J. ISSAAS">
        <title>Lactobacilli and other gastrointestinal microbiota of Peromyscus leucopus, reservoir host for agents of Lyme disease and other zoonoses in North America.</title>
        <authorList>
            <person name="Milovic A."/>
            <person name="Bassam K."/>
            <person name="Shao H."/>
            <person name="Chatzistamou I."/>
            <person name="Tufts D.M."/>
            <person name="Diuk-Wasser M."/>
            <person name="Barbour A.G."/>
        </authorList>
    </citation>
    <scope>NUCLEOTIDE SEQUENCE</scope>
    <source>
        <strain evidence="1">LL40</strain>
    </source>
</reference>
<protein>
    <submittedName>
        <fullName evidence="1">Uncharacterized protein</fullName>
    </submittedName>
</protein>
<name>A0A650ENY7_9FIRM</name>
<accession>A0A650ENY7</accession>